<organism evidence="8 9">
    <name type="scientific">Kushneria avicenniae</name>
    <dbReference type="NCBI Taxonomy" id="402385"/>
    <lineage>
        <taxon>Bacteria</taxon>
        <taxon>Pseudomonadati</taxon>
        <taxon>Pseudomonadota</taxon>
        <taxon>Gammaproteobacteria</taxon>
        <taxon>Oceanospirillales</taxon>
        <taxon>Halomonadaceae</taxon>
        <taxon>Kushneria</taxon>
    </lineage>
</organism>
<dbReference type="OrthoDB" id="9814092at2"/>
<keyword evidence="9" id="KW-1185">Reference proteome</keyword>
<evidence type="ECO:0000256" key="1">
    <source>
        <dbReference type="ARBA" id="ARBA00004651"/>
    </source>
</evidence>
<evidence type="ECO:0000313" key="9">
    <source>
        <dbReference type="Proteomes" id="UP000199046"/>
    </source>
</evidence>
<dbReference type="Pfam" id="PF09335">
    <property type="entry name" value="VTT_dom"/>
    <property type="match status" value="1"/>
</dbReference>
<reference evidence="9" key="1">
    <citation type="submission" date="2016-10" db="EMBL/GenBank/DDBJ databases">
        <authorList>
            <person name="Varghese N."/>
            <person name="Submissions S."/>
        </authorList>
    </citation>
    <scope>NUCLEOTIDE SEQUENCE [LARGE SCALE GENOMIC DNA]</scope>
    <source>
        <strain evidence="9">DSM 23439</strain>
    </source>
</reference>
<evidence type="ECO:0000256" key="4">
    <source>
        <dbReference type="ARBA" id="ARBA00022989"/>
    </source>
</evidence>
<feature type="transmembrane region" description="Helical" evidence="6">
    <location>
        <begin position="6"/>
        <end position="25"/>
    </location>
</feature>
<evidence type="ECO:0000256" key="5">
    <source>
        <dbReference type="ARBA" id="ARBA00023136"/>
    </source>
</evidence>
<evidence type="ECO:0000256" key="3">
    <source>
        <dbReference type="ARBA" id="ARBA00022692"/>
    </source>
</evidence>
<dbReference type="EMBL" id="FOLY01000004">
    <property type="protein sequence ID" value="SFC65714.1"/>
    <property type="molecule type" value="Genomic_DNA"/>
</dbReference>
<evidence type="ECO:0000259" key="7">
    <source>
        <dbReference type="Pfam" id="PF09335"/>
    </source>
</evidence>
<proteinExistence type="inferred from homology"/>
<dbReference type="InterPro" id="IPR032816">
    <property type="entry name" value="VTT_dom"/>
</dbReference>
<feature type="transmembrane region" description="Helical" evidence="6">
    <location>
        <begin position="55"/>
        <end position="81"/>
    </location>
</feature>
<keyword evidence="2 6" id="KW-1003">Cell membrane</keyword>
<comment type="subcellular location">
    <subcellularLocation>
        <location evidence="1 6">Cell membrane</location>
        <topology evidence="1 6">Multi-pass membrane protein</topology>
    </subcellularLocation>
</comment>
<dbReference type="RefSeq" id="WP_090133977.1">
    <property type="nucleotide sequence ID" value="NZ_FOLY01000004.1"/>
</dbReference>
<name>A0A1I1KY49_9GAMM</name>
<feature type="transmembrane region" description="Helical" evidence="6">
    <location>
        <begin position="137"/>
        <end position="156"/>
    </location>
</feature>
<dbReference type="STRING" id="402385.SAMN05421848_2253"/>
<accession>A0A1I1KY49</accession>
<evidence type="ECO:0000256" key="6">
    <source>
        <dbReference type="RuleBase" id="RU366058"/>
    </source>
</evidence>
<feature type="transmembrane region" description="Helical" evidence="6">
    <location>
        <begin position="162"/>
        <end position="186"/>
    </location>
</feature>
<dbReference type="AlphaFoldDB" id="A0A1I1KY49"/>
<dbReference type="PANTHER" id="PTHR12677">
    <property type="entry name" value="GOLGI APPARATUS MEMBRANE PROTEIN TVP38-RELATED"/>
    <property type="match status" value="1"/>
</dbReference>
<dbReference type="GO" id="GO:0005886">
    <property type="term" value="C:plasma membrane"/>
    <property type="evidence" value="ECO:0007669"/>
    <property type="project" value="UniProtKB-SubCell"/>
</dbReference>
<protein>
    <recommendedName>
        <fullName evidence="6">TVP38/TMEM64 family membrane protein</fullName>
    </recommendedName>
</protein>
<dbReference type="Proteomes" id="UP000199046">
    <property type="component" value="Unassembled WGS sequence"/>
</dbReference>
<keyword evidence="5 6" id="KW-0472">Membrane</keyword>
<feature type="transmembrane region" description="Helical" evidence="6">
    <location>
        <begin position="87"/>
        <end position="105"/>
    </location>
</feature>
<evidence type="ECO:0000313" key="8">
    <source>
        <dbReference type="EMBL" id="SFC65714.1"/>
    </source>
</evidence>
<sequence>MTRRVWLVIFMIALMGALAGFWQWLAMGDAITPEKLERWLGETMSLRESWWAPPALMLTYMIGSLIMFPLTILVGATGLIFGPWWGLAWALSGTMVASSATWLLGRILGREILTRYGGDRIHRLANSVSRHGIRTMIVFNLLPLAPFTFTNMIAGACRMPYGVYMVGSVIGIVPGLAAVTVAGSRLGELIRSRSLDNLAWLIAAVVGVIVLGLVFRWISRHRQQI</sequence>
<gene>
    <name evidence="8" type="ORF">SAMN05421848_2253</name>
</gene>
<feature type="transmembrane region" description="Helical" evidence="6">
    <location>
        <begin position="198"/>
        <end position="218"/>
    </location>
</feature>
<dbReference type="PANTHER" id="PTHR12677:SF59">
    <property type="entry name" value="GOLGI APPARATUS MEMBRANE PROTEIN TVP38-RELATED"/>
    <property type="match status" value="1"/>
</dbReference>
<dbReference type="InterPro" id="IPR015414">
    <property type="entry name" value="TMEM64"/>
</dbReference>
<feature type="domain" description="VTT" evidence="7">
    <location>
        <begin position="68"/>
        <end position="184"/>
    </location>
</feature>
<keyword evidence="4 6" id="KW-1133">Transmembrane helix</keyword>
<evidence type="ECO:0000256" key="2">
    <source>
        <dbReference type="ARBA" id="ARBA00022475"/>
    </source>
</evidence>
<comment type="similarity">
    <text evidence="6">Belongs to the TVP38/TMEM64 family.</text>
</comment>
<keyword evidence="3 6" id="KW-0812">Transmembrane</keyword>